<evidence type="ECO:0000313" key="6">
    <source>
        <dbReference type="Proteomes" id="UP000237000"/>
    </source>
</evidence>
<dbReference type="STRING" id="63057.A0A2P5EE45"/>
<dbReference type="SUPFAM" id="SSF47370">
    <property type="entry name" value="Bromodomain"/>
    <property type="match status" value="1"/>
</dbReference>
<dbReference type="PANTHER" id="PTHR45926">
    <property type="entry name" value="OSJNBA0053K19.4 PROTEIN"/>
    <property type="match status" value="1"/>
</dbReference>
<feature type="region of interest" description="Disordered" evidence="3">
    <location>
        <begin position="1"/>
        <end position="44"/>
    </location>
</feature>
<accession>A0A2P5EE45</accession>
<dbReference type="EMBL" id="JXTC01000172">
    <property type="protein sequence ID" value="PON83810.1"/>
    <property type="molecule type" value="Genomic_DNA"/>
</dbReference>
<dbReference type="InterPro" id="IPR036427">
    <property type="entry name" value="Bromodomain-like_sf"/>
</dbReference>
<proteinExistence type="predicted"/>
<dbReference type="AlphaFoldDB" id="A0A2P5EE45"/>
<sequence>MEPINSLNPPPVADPGEVEGEVEGEGEGEGGSSHTQPHPDNGVDHFRNYVQQISAQVDKLEKDVNEVEHFYSTTPTPTPTPTPTAKGSSIVIKDKDRHFTNLGIPPQDASQREAAASRRMQELIRQFATILRQATKYSLSFITQHKWAWPFLEPVDVKGLGLHDYYQVIEKPMDFGTIKTRMEAKDGGGYNNVREIYADVRLVFKNAMKYNDEKDDVHVMANTLLEKFEEKWLQLLPKVVEEEKRRKEEEAKAQLDMQLSQEAAYARMARNTSNKVSEVSKTFL</sequence>
<organism evidence="5 6">
    <name type="scientific">Trema orientale</name>
    <name type="common">Charcoal tree</name>
    <name type="synonym">Celtis orientalis</name>
    <dbReference type="NCBI Taxonomy" id="63057"/>
    <lineage>
        <taxon>Eukaryota</taxon>
        <taxon>Viridiplantae</taxon>
        <taxon>Streptophyta</taxon>
        <taxon>Embryophyta</taxon>
        <taxon>Tracheophyta</taxon>
        <taxon>Spermatophyta</taxon>
        <taxon>Magnoliopsida</taxon>
        <taxon>eudicotyledons</taxon>
        <taxon>Gunneridae</taxon>
        <taxon>Pentapetalae</taxon>
        <taxon>rosids</taxon>
        <taxon>fabids</taxon>
        <taxon>Rosales</taxon>
        <taxon>Cannabaceae</taxon>
        <taxon>Trema</taxon>
    </lineage>
</organism>
<protein>
    <submittedName>
        <fullName evidence="5">Bromodomain containing protein</fullName>
    </submittedName>
</protein>
<dbReference type="Pfam" id="PF00439">
    <property type="entry name" value="Bromodomain"/>
    <property type="match status" value="1"/>
</dbReference>
<dbReference type="SMART" id="SM00297">
    <property type="entry name" value="BROMO"/>
    <property type="match status" value="1"/>
</dbReference>
<dbReference type="OrthoDB" id="21449at2759"/>
<dbReference type="PROSITE" id="PS50014">
    <property type="entry name" value="BROMODOMAIN_2"/>
    <property type="match status" value="1"/>
</dbReference>
<comment type="caution">
    <text evidence="5">The sequence shown here is derived from an EMBL/GenBank/DDBJ whole genome shotgun (WGS) entry which is preliminary data.</text>
</comment>
<evidence type="ECO:0000256" key="1">
    <source>
        <dbReference type="ARBA" id="ARBA00023117"/>
    </source>
</evidence>
<keyword evidence="6" id="KW-1185">Reference proteome</keyword>
<reference evidence="6" key="1">
    <citation type="submission" date="2016-06" db="EMBL/GenBank/DDBJ databases">
        <title>Parallel loss of symbiosis genes in relatives of nitrogen-fixing non-legume Parasponia.</title>
        <authorList>
            <person name="Van Velzen R."/>
            <person name="Holmer R."/>
            <person name="Bu F."/>
            <person name="Rutten L."/>
            <person name="Van Zeijl A."/>
            <person name="Liu W."/>
            <person name="Santuari L."/>
            <person name="Cao Q."/>
            <person name="Sharma T."/>
            <person name="Shen D."/>
            <person name="Roswanjaya Y."/>
            <person name="Wardhani T."/>
            <person name="Kalhor M.S."/>
            <person name="Jansen J."/>
            <person name="Van den Hoogen J."/>
            <person name="Gungor B."/>
            <person name="Hartog M."/>
            <person name="Hontelez J."/>
            <person name="Verver J."/>
            <person name="Yang W.-C."/>
            <person name="Schijlen E."/>
            <person name="Repin R."/>
            <person name="Schilthuizen M."/>
            <person name="Schranz E."/>
            <person name="Heidstra R."/>
            <person name="Miyata K."/>
            <person name="Fedorova E."/>
            <person name="Kohlen W."/>
            <person name="Bisseling T."/>
            <person name="Smit S."/>
            <person name="Geurts R."/>
        </authorList>
    </citation>
    <scope>NUCLEOTIDE SEQUENCE [LARGE SCALE GENOMIC DNA]</scope>
    <source>
        <strain evidence="6">cv. RG33-2</strain>
    </source>
</reference>
<name>A0A2P5EE45_TREOI</name>
<keyword evidence="1 2" id="KW-0103">Bromodomain</keyword>
<evidence type="ECO:0000259" key="4">
    <source>
        <dbReference type="PROSITE" id="PS50014"/>
    </source>
</evidence>
<feature type="domain" description="Bromo" evidence="4">
    <location>
        <begin position="143"/>
        <end position="218"/>
    </location>
</feature>
<evidence type="ECO:0000256" key="2">
    <source>
        <dbReference type="PROSITE-ProRule" id="PRU00035"/>
    </source>
</evidence>
<evidence type="ECO:0000313" key="5">
    <source>
        <dbReference type="EMBL" id="PON83810.1"/>
    </source>
</evidence>
<dbReference type="InParanoid" id="A0A2P5EE45"/>
<dbReference type="PRINTS" id="PR00503">
    <property type="entry name" value="BROMODOMAIN"/>
</dbReference>
<dbReference type="Gene3D" id="1.20.920.10">
    <property type="entry name" value="Bromodomain-like"/>
    <property type="match status" value="1"/>
</dbReference>
<gene>
    <name evidence="5" type="ORF">TorRG33x02_203610</name>
</gene>
<evidence type="ECO:0000256" key="3">
    <source>
        <dbReference type="SAM" id="MobiDB-lite"/>
    </source>
</evidence>
<feature type="compositionally biased region" description="Acidic residues" evidence="3">
    <location>
        <begin position="16"/>
        <end position="28"/>
    </location>
</feature>
<dbReference type="InterPro" id="IPR001487">
    <property type="entry name" value="Bromodomain"/>
</dbReference>
<dbReference type="Proteomes" id="UP000237000">
    <property type="component" value="Unassembled WGS sequence"/>
</dbReference>